<name>A0ABS5I5D0_9GAMM</name>
<keyword evidence="1" id="KW-0472">Membrane</keyword>
<dbReference type="PANTHER" id="PTHR34351:SF1">
    <property type="entry name" value="SLR1927 PROTEIN"/>
    <property type="match status" value="1"/>
</dbReference>
<sequence>MVKHNNAPKPSWLTRLTPPSWRRRWERWISRRLPAQKQVTLSHKGIFILPSGFGLAWLGLVVVLYLFGTNYQNNLIIGLSLVLASVFHTCIIYSYKNLAGLTFSALTPPEGVAGDTMPMPIKLSGQTDKHHTNTTHQQICLNFAHQRHIRVHHSGELTDATIPFDNPARGLLRPGRITVSSYFPLGLCRAWSYVDLDLQHIIYAKPQPSEIQLTSVASQDATNEQHGKLRPGVDDFKGLTPYIDGESLKQVAWKQWAQGKGMFTKVFAEPEGAPVWLSYQRHSAESVESQLSHLAWQVDSLSRKQQMFGLSLLHYAIEPNNGDAHRKACQIALATFALSSNTHPDSHSCSANLGGKNEG</sequence>
<keyword evidence="3" id="KW-1185">Reference proteome</keyword>
<keyword evidence="1" id="KW-0812">Transmembrane</keyword>
<feature type="transmembrane region" description="Helical" evidence="1">
    <location>
        <begin position="74"/>
        <end position="95"/>
    </location>
</feature>
<evidence type="ECO:0000313" key="3">
    <source>
        <dbReference type="Proteomes" id="UP000811844"/>
    </source>
</evidence>
<gene>
    <name evidence="2" type="ORF">G3R48_14730</name>
</gene>
<accession>A0ABS5I5D0</accession>
<protein>
    <submittedName>
        <fullName evidence="2">DUF58 domain-containing protein</fullName>
    </submittedName>
</protein>
<dbReference type="RefSeq" id="WP_153662193.1">
    <property type="nucleotide sequence ID" value="NZ_JAAIKR010000017.1"/>
</dbReference>
<keyword evidence="1" id="KW-1133">Transmembrane helix</keyword>
<feature type="transmembrane region" description="Helical" evidence="1">
    <location>
        <begin position="46"/>
        <end position="68"/>
    </location>
</feature>
<dbReference type="Proteomes" id="UP000811844">
    <property type="component" value="Unassembled WGS sequence"/>
</dbReference>
<comment type="caution">
    <text evidence="2">The sequence shown here is derived from an EMBL/GenBank/DDBJ whole genome shotgun (WGS) entry which is preliminary data.</text>
</comment>
<reference evidence="2 3" key="1">
    <citation type="submission" date="2020-02" db="EMBL/GenBank/DDBJ databases">
        <title>Shewanella WXL01 sp. nov., a marine bacterium isolated from green algae in Luhuitou Fringing Reef (Northern South China Sea).</title>
        <authorList>
            <person name="Wang X."/>
        </authorList>
    </citation>
    <scope>NUCLEOTIDE SEQUENCE [LARGE SCALE GENOMIC DNA]</scope>
    <source>
        <strain evidence="2 3">MCCC 1A01895</strain>
    </source>
</reference>
<dbReference type="EMBL" id="JAAIKR010000017">
    <property type="protein sequence ID" value="MBR9729233.1"/>
    <property type="molecule type" value="Genomic_DNA"/>
</dbReference>
<evidence type="ECO:0000313" key="2">
    <source>
        <dbReference type="EMBL" id="MBR9729233.1"/>
    </source>
</evidence>
<evidence type="ECO:0000256" key="1">
    <source>
        <dbReference type="SAM" id="Phobius"/>
    </source>
</evidence>
<organism evidence="2 3">
    <name type="scientific">Shewanella intestini</name>
    <dbReference type="NCBI Taxonomy" id="2017544"/>
    <lineage>
        <taxon>Bacteria</taxon>
        <taxon>Pseudomonadati</taxon>
        <taxon>Pseudomonadota</taxon>
        <taxon>Gammaproteobacteria</taxon>
        <taxon>Alteromonadales</taxon>
        <taxon>Shewanellaceae</taxon>
        <taxon>Shewanella</taxon>
    </lineage>
</organism>
<proteinExistence type="predicted"/>
<dbReference type="PANTHER" id="PTHR34351">
    <property type="entry name" value="SLR1927 PROTEIN-RELATED"/>
    <property type="match status" value="1"/>
</dbReference>